<dbReference type="AlphaFoldDB" id="A0A1H7LH80"/>
<evidence type="ECO:0000313" key="2">
    <source>
        <dbReference type="Proteomes" id="UP000199421"/>
    </source>
</evidence>
<reference evidence="2" key="1">
    <citation type="submission" date="2016-10" db="EMBL/GenBank/DDBJ databases">
        <authorList>
            <person name="Varghese N."/>
            <person name="Submissions S."/>
        </authorList>
    </citation>
    <scope>NUCLEOTIDE SEQUENCE [LARGE SCALE GENOMIC DNA]</scope>
    <source>
        <strain evidence="2">DSM 18733</strain>
    </source>
</reference>
<dbReference type="EMBL" id="FOAF01000001">
    <property type="protein sequence ID" value="SEK98301.1"/>
    <property type="molecule type" value="Genomic_DNA"/>
</dbReference>
<dbReference type="STRING" id="407022.SAMN05661044_01672"/>
<evidence type="ECO:0000313" key="1">
    <source>
        <dbReference type="EMBL" id="SEK98301.1"/>
    </source>
</evidence>
<dbReference type="OrthoDB" id="893860at2"/>
<proteinExistence type="predicted"/>
<accession>A0A1H7LH80</accession>
<sequence>MKKILIPTDFSGQSLDIFTDYLLTSNEDEVSVLFFSAVKLSDSITDLLLLSKRTKEIELIPKSFENYCKCIQKEFSRIKEVRFEYFYGNTIALFRNFLDANRIDEIVYDPSIELQKITKVSSNSIEMIERCKWNKWTPSKRKIGSKMTEEEKATYAQELEKALL</sequence>
<dbReference type="Proteomes" id="UP000199421">
    <property type="component" value="Unassembled WGS sequence"/>
</dbReference>
<keyword evidence="2" id="KW-1185">Reference proteome</keyword>
<protein>
    <recommendedName>
        <fullName evidence="3">Universal stress protein family protein</fullName>
    </recommendedName>
</protein>
<organism evidence="1 2">
    <name type="scientific">Olivibacter domesticus</name>
    <name type="common">Pseudosphingobacterium domesticum</name>
    <dbReference type="NCBI Taxonomy" id="407022"/>
    <lineage>
        <taxon>Bacteria</taxon>
        <taxon>Pseudomonadati</taxon>
        <taxon>Bacteroidota</taxon>
        <taxon>Sphingobacteriia</taxon>
        <taxon>Sphingobacteriales</taxon>
        <taxon>Sphingobacteriaceae</taxon>
        <taxon>Olivibacter</taxon>
    </lineage>
</organism>
<name>A0A1H7LH80_OLID1</name>
<gene>
    <name evidence="1" type="ORF">SAMN05661044_01672</name>
</gene>
<dbReference type="RefSeq" id="WP_093321853.1">
    <property type="nucleotide sequence ID" value="NZ_FOAF01000001.1"/>
</dbReference>
<evidence type="ECO:0008006" key="3">
    <source>
        <dbReference type="Google" id="ProtNLM"/>
    </source>
</evidence>